<accession>A0A128F0J1</accession>
<keyword evidence="2" id="KW-0805">Transcription regulation</keyword>
<proteinExistence type="inferred from homology"/>
<keyword evidence="4" id="KW-0804">Transcription</keyword>
<evidence type="ECO:0000313" key="7">
    <source>
        <dbReference type="Proteomes" id="UP000071641"/>
    </source>
</evidence>
<dbReference type="SUPFAM" id="SSF46785">
    <property type="entry name" value="Winged helix' DNA-binding domain"/>
    <property type="match status" value="1"/>
</dbReference>
<dbReference type="Pfam" id="PF00126">
    <property type="entry name" value="HTH_1"/>
    <property type="match status" value="1"/>
</dbReference>
<keyword evidence="3" id="KW-0238">DNA-binding</keyword>
<comment type="similarity">
    <text evidence="1">Belongs to the LysR transcriptional regulatory family.</text>
</comment>
<keyword evidence="7" id="KW-1185">Reference proteome</keyword>
<organism evidence="6 7">
    <name type="scientific">Grimontia celer</name>
    <dbReference type="NCBI Taxonomy" id="1796497"/>
    <lineage>
        <taxon>Bacteria</taxon>
        <taxon>Pseudomonadati</taxon>
        <taxon>Pseudomonadota</taxon>
        <taxon>Gammaproteobacteria</taxon>
        <taxon>Vibrionales</taxon>
        <taxon>Vibrionaceae</taxon>
        <taxon>Grimontia</taxon>
    </lineage>
</organism>
<dbReference type="InterPro" id="IPR000847">
    <property type="entry name" value="LysR_HTH_N"/>
</dbReference>
<protein>
    <submittedName>
        <fullName evidence="6">Glycine cleavage system transcriptional activator</fullName>
    </submittedName>
</protein>
<dbReference type="InterPro" id="IPR036388">
    <property type="entry name" value="WH-like_DNA-bd_sf"/>
</dbReference>
<reference evidence="7" key="1">
    <citation type="submission" date="2016-02" db="EMBL/GenBank/DDBJ databases">
        <authorList>
            <person name="Rodrigo-Torres Lidia"/>
            <person name="Arahal R.David."/>
        </authorList>
    </citation>
    <scope>NUCLEOTIDE SEQUENCE [LARGE SCALE GENOMIC DNA]</scope>
    <source>
        <strain evidence="7">CECT 9029</strain>
    </source>
</reference>
<dbReference type="PANTHER" id="PTHR30537">
    <property type="entry name" value="HTH-TYPE TRANSCRIPTIONAL REGULATOR"/>
    <property type="match status" value="1"/>
</dbReference>
<dbReference type="EMBL" id="FIZX01000001">
    <property type="protein sequence ID" value="CZF79791.1"/>
    <property type="molecule type" value="Genomic_DNA"/>
</dbReference>
<dbReference type="RefSeq" id="WP_062662472.1">
    <property type="nucleotide sequence ID" value="NZ_FIZX01000001.1"/>
</dbReference>
<dbReference type="InterPro" id="IPR058163">
    <property type="entry name" value="LysR-type_TF_proteobact-type"/>
</dbReference>
<dbReference type="Gene3D" id="1.10.10.10">
    <property type="entry name" value="Winged helix-like DNA-binding domain superfamily/Winged helix DNA-binding domain"/>
    <property type="match status" value="1"/>
</dbReference>
<gene>
    <name evidence="6" type="primary">gcvA_9</name>
    <name evidence="6" type="ORF">GCE9029_01652</name>
</gene>
<dbReference type="GO" id="GO:0043565">
    <property type="term" value="F:sequence-specific DNA binding"/>
    <property type="evidence" value="ECO:0007669"/>
    <property type="project" value="TreeGrafter"/>
</dbReference>
<dbReference type="STRING" id="1796497.GCE9029_01652"/>
<dbReference type="OrthoDB" id="5526340at2"/>
<dbReference type="InterPro" id="IPR036390">
    <property type="entry name" value="WH_DNA-bd_sf"/>
</dbReference>
<dbReference type="InterPro" id="IPR005119">
    <property type="entry name" value="LysR_subst-bd"/>
</dbReference>
<evidence type="ECO:0000256" key="3">
    <source>
        <dbReference type="ARBA" id="ARBA00023125"/>
    </source>
</evidence>
<dbReference type="PANTHER" id="PTHR30537:SF32">
    <property type="entry name" value="HTH-TYPE TRANSCRIPTIONAL REGULATOR DSDC"/>
    <property type="match status" value="1"/>
</dbReference>
<evidence type="ECO:0000256" key="2">
    <source>
        <dbReference type="ARBA" id="ARBA00023015"/>
    </source>
</evidence>
<evidence type="ECO:0000256" key="4">
    <source>
        <dbReference type="ARBA" id="ARBA00023163"/>
    </source>
</evidence>
<dbReference type="Gene3D" id="3.40.190.10">
    <property type="entry name" value="Periplasmic binding protein-like II"/>
    <property type="match status" value="2"/>
</dbReference>
<dbReference type="Pfam" id="PF03466">
    <property type="entry name" value="LysR_substrate"/>
    <property type="match status" value="1"/>
</dbReference>
<evidence type="ECO:0000313" key="6">
    <source>
        <dbReference type="EMBL" id="CZF79791.1"/>
    </source>
</evidence>
<feature type="domain" description="HTH lysR-type" evidence="5">
    <location>
        <begin position="11"/>
        <end position="63"/>
    </location>
</feature>
<evidence type="ECO:0000259" key="5">
    <source>
        <dbReference type="PROSITE" id="PS50931"/>
    </source>
</evidence>
<dbReference type="CDD" id="cd08432">
    <property type="entry name" value="PBP2_GcdR_TrpI_HvrB_AmpR_like"/>
    <property type="match status" value="1"/>
</dbReference>
<dbReference type="GO" id="GO:0006351">
    <property type="term" value="P:DNA-templated transcription"/>
    <property type="evidence" value="ECO:0007669"/>
    <property type="project" value="TreeGrafter"/>
</dbReference>
<dbReference type="SUPFAM" id="SSF53850">
    <property type="entry name" value="Periplasmic binding protein-like II"/>
    <property type="match status" value="1"/>
</dbReference>
<dbReference type="Proteomes" id="UP000071641">
    <property type="component" value="Unassembled WGS sequence"/>
</dbReference>
<name>A0A128F0J1_9GAMM</name>
<sequence>MANLQSLLGNLHTFNVAARTLSFTEAAKLLHLTQGAVSHRIKVLEQELGFNLFVRGTRKLTLTDEGRRFQGTLASSLNNIFSEIDDIRHTELSGDLTISTSPGIAYEWLIPKLPDFKAKYPKFNLKVMTQELELEFETNNIDVALYYGASERPDVYRIKMFDERYVPVCTPQYAKENRLFEDGMASLSRVNFLYAATSTVWSRWAKHHKVNIDIAKQCCVFTHQDMAVFSARKGLGVAMGRYRFVKDALESGELVSPYPGMETHKTHDLLCPLGSEKRPKVRTFINWVMGQIDQTN</sequence>
<dbReference type="GO" id="GO:0003700">
    <property type="term" value="F:DNA-binding transcription factor activity"/>
    <property type="evidence" value="ECO:0007669"/>
    <property type="project" value="InterPro"/>
</dbReference>
<dbReference type="PROSITE" id="PS50931">
    <property type="entry name" value="HTH_LYSR"/>
    <property type="match status" value="1"/>
</dbReference>
<dbReference type="AlphaFoldDB" id="A0A128F0J1"/>
<evidence type="ECO:0000256" key="1">
    <source>
        <dbReference type="ARBA" id="ARBA00009437"/>
    </source>
</evidence>
<dbReference type="PRINTS" id="PR00039">
    <property type="entry name" value="HTHLYSR"/>
</dbReference>